<comment type="caution">
    <text evidence="2">The sequence shown here is derived from an EMBL/GenBank/DDBJ whole genome shotgun (WGS) entry which is preliminary data.</text>
</comment>
<evidence type="ECO:0000313" key="2">
    <source>
        <dbReference type="EMBL" id="OHT11527.1"/>
    </source>
</evidence>
<feature type="compositionally biased region" description="Polar residues" evidence="1">
    <location>
        <begin position="374"/>
        <end position="390"/>
    </location>
</feature>
<protein>
    <submittedName>
        <fullName evidence="2">Uncharacterized protein</fullName>
    </submittedName>
</protein>
<dbReference type="EMBL" id="MLAK01000585">
    <property type="protein sequence ID" value="OHT11527.1"/>
    <property type="molecule type" value="Genomic_DNA"/>
</dbReference>
<dbReference type="GeneID" id="94835194"/>
<sequence>MVEVDEILSSLKEMRHQQPNGQEINQQLIKIQNQVKYKNFQKYPSDKIISIFSDIWLFLLYTSSQTSNNTIRITAIRTAAIFLFNLGPFFPKEIRDSFATITTVSTIDMTGSSLIASVFAIITYHISPPFRTSFLTSCPIFHHITQVHTCPEYFISSLSHYQHLGFNWHRMLTNSFLVKTMGEENDKLYWRAIVTIVSNNVDLFPEVFKAIIENNFYQQNIFFMASLLKIPQAPIDSVDLYDVAKFALKSLEKVTELTCNEKCSILKILSLKNSSFFTEIVEETENSLIIKIVRNTNSEKTESFEQKIQISTLESNPEFYSLNLPVDLLFPKDDEGSTLLAAKMTALVAFLRHSNPENLHQNPINKNDDLISFDSDSMSQKNPTNTQNLENQDKFESKLDDLTERIMNTIKEMASKPYDSTVSACFQGISNSAHLIKNKKILNNLMRILHCPIFSESQSWFHDMDRLKILRSLPLDIILDVIGMNQIYILFDHILGWSKEKNEKLSQYAREVVVSFIAQSDKEVLIERVIKKCDIFDSYDLIRTLQLLNLYLKNNRRTLTLQGFCTTICQMISIYNDNAELYIEICQFLTFFMLKKMKPATFNICMSIILASYRIVTGLPVAIKSFDEGLIEDACKMIESYQTKLSLNIVFENYKEYTDVNLPLARTLELLYSLKSIELSYIEPIIQYTYQFFPHEATRLLYKYWDSFKNPEKVNFLINYSDCIKYDASFKSAGLWFDMFMKTVDDSNYTALHPIKVLFREYLRNSHPYFFQIDDEVLLKFLLFYKYIHPKRVFDYSTLPEPKRTRMIELVNNEQKEQVKIENPPETFVKIDFVFVPPKIRNLEQLNKELTKKLPKNDPLIEIQLKYDLYEYPEDEIKNMFHHYSKDKVFQSITAVIIDYSKRHKIDLNIQPFSFEDLKKKEKVKKSDLLNNCLLITQSQPSDSIPFILNLINETTKEDKLQLLLILMRNILNEIDKKIGYGIAKNVIFNFNENFSKLPKGELSSALIPLCRKVKKAARPIKFLNRLSTILTMESIGGINVIESRSLCHDLLYNDMKIILKNSFDHFLPSMYRFSVRLLISIAQTHANSGIDLLSNFMRYFVHVNEKYSRLEPIHRDINELFEIIFQSENFSYINQMINLSITNFIVPKNSTIVSYSTCIPPILKYLSMFPGIDPFSNLPPVSKFTSFEQAFFEIIGLKIDRITNKKEIALKEAESFVESTGRIPIYRLSKYVFLWINFLIQYFQFRKVIDILLPLSQVRFNSFYIGFINYVRLHKNAINNESNEDINDETNDKINQGLSDEDLQRLTTKWKIEAHSKAFEYFLSGNEELQKAGIKLSYFQEDCEASFEIINECETVYSQIKSSKTD</sequence>
<dbReference type="RefSeq" id="XP_068364663.1">
    <property type="nucleotide sequence ID" value="XM_068500490.1"/>
</dbReference>
<feature type="region of interest" description="Disordered" evidence="1">
    <location>
        <begin position="358"/>
        <end position="393"/>
    </location>
</feature>
<evidence type="ECO:0000313" key="3">
    <source>
        <dbReference type="Proteomes" id="UP000179807"/>
    </source>
</evidence>
<organism evidence="2 3">
    <name type="scientific">Tritrichomonas foetus</name>
    <dbReference type="NCBI Taxonomy" id="1144522"/>
    <lineage>
        <taxon>Eukaryota</taxon>
        <taxon>Metamonada</taxon>
        <taxon>Parabasalia</taxon>
        <taxon>Tritrichomonadida</taxon>
        <taxon>Tritrichomonadidae</taxon>
        <taxon>Tritrichomonas</taxon>
    </lineage>
</organism>
<keyword evidence="3" id="KW-1185">Reference proteome</keyword>
<dbReference type="Proteomes" id="UP000179807">
    <property type="component" value="Unassembled WGS sequence"/>
</dbReference>
<reference evidence="2" key="1">
    <citation type="submission" date="2016-10" db="EMBL/GenBank/DDBJ databases">
        <authorList>
            <person name="Benchimol M."/>
            <person name="Almeida L.G."/>
            <person name="Vasconcelos A.T."/>
            <person name="Perreira-Neves A."/>
            <person name="Rosa I.A."/>
            <person name="Tasca T."/>
            <person name="Bogo M.R."/>
            <person name="de Souza W."/>
        </authorList>
    </citation>
    <scope>NUCLEOTIDE SEQUENCE [LARGE SCALE GENOMIC DNA]</scope>
    <source>
        <strain evidence="2">K</strain>
    </source>
</reference>
<gene>
    <name evidence="2" type="ORF">TRFO_18972</name>
</gene>
<dbReference type="VEuPathDB" id="TrichDB:TRFO_18972"/>
<accession>A0A1J4KJN0</accession>
<proteinExistence type="predicted"/>
<evidence type="ECO:0000256" key="1">
    <source>
        <dbReference type="SAM" id="MobiDB-lite"/>
    </source>
</evidence>
<name>A0A1J4KJN0_9EUKA</name>